<keyword evidence="4" id="KW-1185">Reference proteome</keyword>
<accession>A0AA36DHW8</accession>
<dbReference type="PROSITE" id="PS50192">
    <property type="entry name" value="T_SNARE"/>
    <property type="match status" value="2"/>
</dbReference>
<evidence type="ECO:0000313" key="4">
    <source>
        <dbReference type="Proteomes" id="UP001177023"/>
    </source>
</evidence>
<feature type="non-terminal residue" evidence="3">
    <location>
        <position position="1"/>
    </location>
</feature>
<dbReference type="GO" id="GO:0098793">
    <property type="term" value="C:presynapse"/>
    <property type="evidence" value="ECO:0007669"/>
    <property type="project" value="GOC"/>
</dbReference>
<dbReference type="AlphaFoldDB" id="A0AA36DHW8"/>
<dbReference type="Gene3D" id="1.20.5.110">
    <property type="match status" value="2"/>
</dbReference>
<dbReference type="GO" id="GO:0016082">
    <property type="term" value="P:synaptic vesicle priming"/>
    <property type="evidence" value="ECO:0007669"/>
    <property type="project" value="TreeGrafter"/>
</dbReference>
<feature type="domain" description="T-SNARE coiled-coil homology" evidence="2">
    <location>
        <begin position="210"/>
        <end position="272"/>
    </location>
</feature>
<organism evidence="3 4">
    <name type="scientific">Mesorhabditis spiculigera</name>
    <dbReference type="NCBI Taxonomy" id="96644"/>
    <lineage>
        <taxon>Eukaryota</taxon>
        <taxon>Metazoa</taxon>
        <taxon>Ecdysozoa</taxon>
        <taxon>Nematoda</taxon>
        <taxon>Chromadorea</taxon>
        <taxon>Rhabditida</taxon>
        <taxon>Rhabditina</taxon>
        <taxon>Rhabditomorpha</taxon>
        <taxon>Rhabditoidea</taxon>
        <taxon>Rhabditidae</taxon>
        <taxon>Mesorhabditinae</taxon>
        <taxon>Mesorhabditis</taxon>
    </lineage>
</organism>
<dbReference type="GO" id="GO:0005886">
    <property type="term" value="C:plasma membrane"/>
    <property type="evidence" value="ECO:0007669"/>
    <property type="project" value="TreeGrafter"/>
</dbReference>
<dbReference type="GO" id="GO:0031201">
    <property type="term" value="C:SNARE complex"/>
    <property type="evidence" value="ECO:0007669"/>
    <property type="project" value="TreeGrafter"/>
</dbReference>
<reference evidence="3" key="1">
    <citation type="submission" date="2023-06" db="EMBL/GenBank/DDBJ databases">
        <authorList>
            <person name="Delattre M."/>
        </authorList>
    </citation>
    <scope>NUCLEOTIDE SEQUENCE</scope>
    <source>
        <strain evidence="3">AF72</strain>
    </source>
</reference>
<dbReference type="InterPro" id="IPR000727">
    <property type="entry name" value="T_SNARE_dom"/>
</dbReference>
<dbReference type="SMART" id="SM00397">
    <property type="entry name" value="t_SNARE"/>
    <property type="match status" value="1"/>
</dbReference>
<proteinExistence type="predicted"/>
<protein>
    <recommendedName>
        <fullName evidence="2">t-SNARE coiled-coil homology domain-containing protein</fullName>
    </recommendedName>
</protein>
<dbReference type="SUPFAM" id="SSF58038">
    <property type="entry name" value="SNARE fusion complex"/>
    <property type="match status" value="2"/>
</dbReference>
<dbReference type="GO" id="GO:0031629">
    <property type="term" value="P:synaptic vesicle fusion to presynaptic active zone membrane"/>
    <property type="evidence" value="ECO:0007669"/>
    <property type="project" value="TreeGrafter"/>
</dbReference>
<gene>
    <name evidence="3" type="ORF">MSPICULIGERA_LOCUS24474</name>
</gene>
<dbReference type="GO" id="GO:0019905">
    <property type="term" value="F:syntaxin binding"/>
    <property type="evidence" value="ECO:0007669"/>
    <property type="project" value="TreeGrafter"/>
</dbReference>
<dbReference type="Proteomes" id="UP001177023">
    <property type="component" value="Unassembled WGS sequence"/>
</dbReference>
<dbReference type="GO" id="GO:0005484">
    <property type="term" value="F:SNAP receptor activity"/>
    <property type="evidence" value="ECO:0007669"/>
    <property type="project" value="TreeGrafter"/>
</dbReference>
<feature type="domain" description="T-SNARE coiled-coil homology" evidence="2">
    <location>
        <begin position="81"/>
        <end position="143"/>
    </location>
</feature>
<sequence length="275" mass="30918">MLKRSFVKIQYFEENKGPHKPSASAPNSPTDLRPGASPAAARRKAVKSTDQVPDLNVAHDTRPPLHQKLKINIIDFDAAVEQMKTESLESSRKMVFDIEVANMEGIRALSKLEEQDEQLDRVQADLETIHNHMTEVRRDIGKMNRLLGCLFPKKLLSCFPISKCSTSNTIDADFEVYRRASQPAIQASLKKKQHSVHRDDSLSHRLTADSAAEDELEANMRQIYEGVDNLRHLSIDIHSQLMIQEPKLNMLVQMAEDSSSAMGGAHKEVKKLIGD</sequence>
<dbReference type="PANTHER" id="PTHR19305:SF10">
    <property type="entry name" value="T-SNARE PROTEIN AEX-4"/>
    <property type="match status" value="1"/>
</dbReference>
<evidence type="ECO:0000259" key="2">
    <source>
        <dbReference type="PROSITE" id="PS50192"/>
    </source>
</evidence>
<evidence type="ECO:0000313" key="3">
    <source>
        <dbReference type="EMBL" id="CAJ0586469.1"/>
    </source>
</evidence>
<feature type="region of interest" description="Disordered" evidence="1">
    <location>
        <begin position="13"/>
        <end position="61"/>
    </location>
</feature>
<name>A0AA36DHW8_9BILA</name>
<dbReference type="PANTHER" id="PTHR19305">
    <property type="entry name" value="SYNAPTOSOMAL ASSOCIATED PROTEIN"/>
    <property type="match status" value="1"/>
</dbReference>
<evidence type="ECO:0000256" key="1">
    <source>
        <dbReference type="SAM" id="MobiDB-lite"/>
    </source>
</evidence>
<comment type="caution">
    <text evidence="3">The sequence shown here is derived from an EMBL/GenBank/DDBJ whole genome shotgun (WGS) entry which is preliminary data.</text>
</comment>
<dbReference type="EMBL" id="CATQJA010002708">
    <property type="protein sequence ID" value="CAJ0586469.1"/>
    <property type="molecule type" value="Genomic_DNA"/>
</dbReference>